<name>A7S6W5_NEMVE</name>
<dbReference type="PhylomeDB" id="A7S6W5"/>
<dbReference type="InterPro" id="IPR051320">
    <property type="entry name" value="Viral_Replic_Matur_Polypro"/>
</dbReference>
<keyword evidence="3" id="KW-1185">Reference proteome</keyword>
<proteinExistence type="predicted"/>
<dbReference type="Proteomes" id="UP000001593">
    <property type="component" value="Unassembled WGS sequence"/>
</dbReference>
<organism evidence="2 3">
    <name type="scientific">Nematostella vectensis</name>
    <name type="common">Starlet sea anemone</name>
    <dbReference type="NCBI Taxonomy" id="45351"/>
    <lineage>
        <taxon>Eukaryota</taxon>
        <taxon>Metazoa</taxon>
        <taxon>Cnidaria</taxon>
        <taxon>Anthozoa</taxon>
        <taxon>Hexacorallia</taxon>
        <taxon>Actiniaria</taxon>
        <taxon>Edwardsiidae</taxon>
        <taxon>Nematostella</taxon>
    </lineage>
</organism>
<dbReference type="eggNOG" id="ENOG502RV36">
    <property type="taxonomic scope" value="Eukaryota"/>
</dbReference>
<dbReference type="HOGENOM" id="CLU_390945_0_0_1"/>
<dbReference type="InterPro" id="IPR043502">
    <property type="entry name" value="DNA/RNA_pol_sf"/>
</dbReference>
<dbReference type="OMA" id="FIWQAIR"/>
<evidence type="ECO:0000313" key="2">
    <source>
        <dbReference type="EMBL" id="EDO40532.1"/>
    </source>
</evidence>
<dbReference type="InterPro" id="IPR043128">
    <property type="entry name" value="Rev_trsase/Diguanyl_cyclase"/>
</dbReference>
<evidence type="ECO:0000313" key="3">
    <source>
        <dbReference type="Proteomes" id="UP000001593"/>
    </source>
</evidence>
<dbReference type="PANTHER" id="PTHR33064:SF37">
    <property type="entry name" value="RIBONUCLEASE H"/>
    <property type="match status" value="1"/>
</dbReference>
<reference evidence="2 3" key="1">
    <citation type="journal article" date="2007" name="Science">
        <title>Sea anemone genome reveals ancestral eumetazoan gene repertoire and genomic organization.</title>
        <authorList>
            <person name="Putnam N.H."/>
            <person name="Srivastava M."/>
            <person name="Hellsten U."/>
            <person name="Dirks B."/>
            <person name="Chapman J."/>
            <person name="Salamov A."/>
            <person name="Terry A."/>
            <person name="Shapiro H."/>
            <person name="Lindquist E."/>
            <person name="Kapitonov V.V."/>
            <person name="Jurka J."/>
            <person name="Genikhovich G."/>
            <person name="Grigoriev I.V."/>
            <person name="Lucas S.M."/>
            <person name="Steele R.E."/>
            <person name="Finnerty J.R."/>
            <person name="Technau U."/>
            <person name="Martindale M.Q."/>
            <person name="Rokhsar D.S."/>
        </authorList>
    </citation>
    <scope>NUCLEOTIDE SEQUENCE [LARGE SCALE GENOMIC DNA]</scope>
    <source>
        <strain evidence="3">CH2 X CH6</strain>
    </source>
</reference>
<dbReference type="Gene3D" id="3.30.70.270">
    <property type="match status" value="1"/>
</dbReference>
<dbReference type="InParanoid" id="A7S6W5"/>
<dbReference type="Gene3D" id="3.10.10.10">
    <property type="entry name" value="HIV Type 1 Reverse Transcriptase, subunit A, domain 1"/>
    <property type="match status" value="1"/>
</dbReference>
<dbReference type="AlphaFoldDB" id="A7S6W5"/>
<accession>A7S6W5</accession>
<dbReference type="SUPFAM" id="SSF56672">
    <property type="entry name" value="DNA/RNA polymerases"/>
    <property type="match status" value="1"/>
</dbReference>
<sequence length="706" mass="79851">MAATHRAPKQWSLSKTETITSFENWKQNLMYTLSLDTNFSTYLADGATWKKKTKTEPLRGYTDDDETVQQSKRLTAQQKVNFLELMLGQIANYCPIISRNTLVKNSTSLEFIWQAIRQHFGFQVTGAHFIDFVDIHLEPDERPEDLFQRLMAFAEDSLLKPNNLTHHGEQVTEEEELSPTLENLIVLTWLRLIHPSLPRLVKQRYGTELRSRTLASIKPEISQALSSLLEEIRTSDDAKILRSAVSNNQWKPAPNSKTTSRKPRSSKVCPLCSQANRSDTHHFLSECKFLPDSDRRYMIKARQIADIFDDNDSELETHAQMPSTESIDPPAHTAHDAVVLRIQTRQSPYLDVFYNHHTVRMTVDSGATGNMIRLSTLTSTTARLATVLRAPPRNATVWPGEFLEITLPDDTPTDAEYALEPRTDAPSARRVKPYAVWPPPGIVTSIAGRIRIPNLTSEPRSLKRNEHFCQVRQLFEPSNVTTTSRARAFPSTDTLHSANVSLDPDSLLPSDIKAKFKALHHEYDQVFDANIEGYNGHVGPFEARVNLGPVEPPQRKGRLPQYAREKLLELQDKFDELENQGVFKRPEDVGISVEYLNPSFLVRKPNGGSRLVTAFADVGRYSKPQPSLMPNVDSTLRQIAQWNHLIATDLTSAFYQIPLSRDSLKYCGVATPFRGVRVYTRCAMGSSGSACWRSSPERLRASSLEK</sequence>
<dbReference type="EMBL" id="DS469590">
    <property type="protein sequence ID" value="EDO40532.1"/>
    <property type="molecule type" value="Genomic_DNA"/>
</dbReference>
<evidence type="ECO:0000256" key="1">
    <source>
        <dbReference type="SAM" id="MobiDB-lite"/>
    </source>
</evidence>
<feature type="region of interest" description="Disordered" evidence="1">
    <location>
        <begin position="243"/>
        <end position="267"/>
    </location>
</feature>
<protein>
    <submittedName>
        <fullName evidence="2">Uncharacterized protein</fullName>
    </submittedName>
</protein>
<dbReference type="PANTHER" id="PTHR33064">
    <property type="entry name" value="POL PROTEIN"/>
    <property type="match status" value="1"/>
</dbReference>
<gene>
    <name evidence="2" type="ORF">NEMVEDRAFT_v1g243277</name>
</gene>